<accession>A0A4R7THN1</accession>
<proteinExistence type="predicted"/>
<sequence>MSAVAVPAVNQSGVPTNYFRIHDTLLDRPTGAIAYPHWTGKVDFALQYEQVPKALHGPTVGELQQAKYAVTCRVSDEASLQTAEELLFLSLEHLRETAAGT</sequence>
<protein>
    <submittedName>
        <fullName evidence="1">Uncharacterized protein</fullName>
    </submittedName>
</protein>
<dbReference type="OrthoDB" id="9974532at2"/>
<dbReference type="Proteomes" id="UP000295151">
    <property type="component" value="Unassembled WGS sequence"/>
</dbReference>
<reference evidence="1 2" key="1">
    <citation type="submission" date="2019-03" db="EMBL/GenBank/DDBJ databases">
        <title>Genomic Encyclopedia of Type Strains, Phase III (KMG-III): the genomes of soil and plant-associated and newly described type strains.</title>
        <authorList>
            <person name="Whitman W."/>
        </authorList>
    </citation>
    <scope>NUCLEOTIDE SEQUENCE [LARGE SCALE GENOMIC DNA]</scope>
    <source>
        <strain evidence="1 2">VKM Ac-2575</strain>
    </source>
</reference>
<name>A0A4R7THN1_9ACTN</name>
<organism evidence="1 2">
    <name type="scientific">Kribbella voronezhensis</name>
    <dbReference type="NCBI Taxonomy" id="2512212"/>
    <lineage>
        <taxon>Bacteria</taxon>
        <taxon>Bacillati</taxon>
        <taxon>Actinomycetota</taxon>
        <taxon>Actinomycetes</taxon>
        <taxon>Propionibacteriales</taxon>
        <taxon>Kribbellaceae</taxon>
        <taxon>Kribbella</taxon>
    </lineage>
</organism>
<gene>
    <name evidence="1" type="ORF">EV138_4975</name>
</gene>
<dbReference type="RefSeq" id="WP_133981131.1">
    <property type="nucleotide sequence ID" value="NZ_SOCE01000001.1"/>
</dbReference>
<comment type="caution">
    <text evidence="1">The sequence shown here is derived from an EMBL/GenBank/DDBJ whole genome shotgun (WGS) entry which is preliminary data.</text>
</comment>
<keyword evidence="2" id="KW-1185">Reference proteome</keyword>
<dbReference type="AlphaFoldDB" id="A0A4R7THN1"/>
<evidence type="ECO:0000313" key="2">
    <source>
        <dbReference type="Proteomes" id="UP000295151"/>
    </source>
</evidence>
<evidence type="ECO:0000313" key="1">
    <source>
        <dbReference type="EMBL" id="TDU91369.1"/>
    </source>
</evidence>
<dbReference type="EMBL" id="SOCE01000001">
    <property type="protein sequence ID" value="TDU91369.1"/>
    <property type="molecule type" value="Genomic_DNA"/>
</dbReference>